<dbReference type="AlphaFoldDB" id="A0A1G4PLC1"/>
<dbReference type="GO" id="GO:0005886">
    <property type="term" value="C:plasma membrane"/>
    <property type="evidence" value="ECO:0007669"/>
    <property type="project" value="UniProtKB-SubCell"/>
</dbReference>
<keyword evidence="4 7" id="KW-0812">Transmembrane</keyword>
<dbReference type="PROSITE" id="PS50850">
    <property type="entry name" value="MFS"/>
    <property type="match status" value="1"/>
</dbReference>
<dbReference type="InterPro" id="IPR050189">
    <property type="entry name" value="MFS_Efflux_Transporters"/>
</dbReference>
<dbReference type="Gene3D" id="1.20.1250.20">
    <property type="entry name" value="MFS general substrate transporter like domains"/>
    <property type="match status" value="1"/>
</dbReference>
<proteinExistence type="predicted"/>
<feature type="transmembrane region" description="Helical" evidence="7">
    <location>
        <begin position="158"/>
        <end position="178"/>
    </location>
</feature>
<dbReference type="PANTHER" id="PTHR43124">
    <property type="entry name" value="PURINE EFFLUX PUMP PBUE"/>
    <property type="match status" value="1"/>
</dbReference>
<keyword evidence="5 7" id="KW-1133">Transmembrane helix</keyword>
<feature type="domain" description="Major facilitator superfamily (MFS) profile" evidence="8">
    <location>
        <begin position="6"/>
        <end position="379"/>
    </location>
</feature>
<feature type="transmembrane region" description="Helical" evidence="7">
    <location>
        <begin position="354"/>
        <end position="376"/>
    </location>
</feature>
<evidence type="ECO:0000256" key="4">
    <source>
        <dbReference type="ARBA" id="ARBA00022692"/>
    </source>
</evidence>
<dbReference type="EMBL" id="FMTT01000003">
    <property type="protein sequence ID" value="SCW33066.1"/>
    <property type="molecule type" value="Genomic_DNA"/>
</dbReference>
<protein>
    <submittedName>
        <fullName evidence="9">MFS transporter, DHA1 family, purine base/nucleoside efflux pump</fullName>
    </submittedName>
</protein>
<dbReference type="InterPro" id="IPR011701">
    <property type="entry name" value="MFS"/>
</dbReference>
<dbReference type="SUPFAM" id="SSF103473">
    <property type="entry name" value="MFS general substrate transporter"/>
    <property type="match status" value="1"/>
</dbReference>
<evidence type="ECO:0000256" key="1">
    <source>
        <dbReference type="ARBA" id="ARBA00004651"/>
    </source>
</evidence>
<evidence type="ECO:0000256" key="2">
    <source>
        <dbReference type="ARBA" id="ARBA00022448"/>
    </source>
</evidence>
<feature type="transmembrane region" description="Helical" evidence="7">
    <location>
        <begin position="232"/>
        <end position="251"/>
    </location>
</feature>
<evidence type="ECO:0000256" key="6">
    <source>
        <dbReference type="ARBA" id="ARBA00023136"/>
    </source>
</evidence>
<feature type="transmembrane region" description="Helical" evidence="7">
    <location>
        <begin position="7"/>
        <end position="31"/>
    </location>
</feature>
<keyword evidence="6 7" id="KW-0472">Membrane</keyword>
<evidence type="ECO:0000256" key="5">
    <source>
        <dbReference type="ARBA" id="ARBA00022989"/>
    </source>
</evidence>
<feature type="transmembrane region" description="Helical" evidence="7">
    <location>
        <begin position="72"/>
        <end position="89"/>
    </location>
</feature>
<accession>A0A1G4PLC1</accession>
<feature type="transmembrane region" description="Helical" evidence="7">
    <location>
        <begin position="95"/>
        <end position="118"/>
    </location>
</feature>
<evidence type="ECO:0000313" key="9">
    <source>
        <dbReference type="EMBL" id="SCW33066.1"/>
    </source>
</evidence>
<dbReference type="InterPro" id="IPR020846">
    <property type="entry name" value="MFS_dom"/>
</dbReference>
<evidence type="ECO:0000256" key="3">
    <source>
        <dbReference type="ARBA" id="ARBA00022475"/>
    </source>
</evidence>
<dbReference type="Pfam" id="PF07690">
    <property type="entry name" value="MFS_1"/>
    <property type="match status" value="1"/>
</dbReference>
<name>A0A1G4PLC1_9BACL</name>
<feature type="transmembrane region" description="Helical" evidence="7">
    <location>
        <begin position="37"/>
        <end position="65"/>
    </location>
</feature>
<evidence type="ECO:0000259" key="8">
    <source>
        <dbReference type="PROSITE" id="PS50850"/>
    </source>
</evidence>
<keyword evidence="2" id="KW-0813">Transport</keyword>
<dbReference type="RefSeq" id="WP_090666704.1">
    <property type="nucleotide sequence ID" value="NZ_FMTT01000003.1"/>
</dbReference>
<feature type="transmembrane region" description="Helical" evidence="7">
    <location>
        <begin position="130"/>
        <end position="152"/>
    </location>
</feature>
<dbReference type="PANTHER" id="PTHR43124:SF10">
    <property type="entry name" value="PURINE EFFLUX PUMP PBUE"/>
    <property type="match status" value="1"/>
</dbReference>
<reference evidence="10" key="1">
    <citation type="submission" date="2016-10" db="EMBL/GenBank/DDBJ databases">
        <authorList>
            <person name="Varghese N."/>
            <person name="Submissions S."/>
        </authorList>
    </citation>
    <scope>NUCLEOTIDE SEQUENCE [LARGE SCALE GENOMIC DNA]</scope>
    <source>
        <strain evidence="10">CGMCC 1.8946</strain>
    </source>
</reference>
<feature type="transmembrane region" description="Helical" evidence="7">
    <location>
        <begin position="203"/>
        <end position="226"/>
    </location>
</feature>
<keyword evidence="10" id="KW-1185">Reference proteome</keyword>
<dbReference type="CDD" id="cd17324">
    <property type="entry name" value="MFS_NepI_like"/>
    <property type="match status" value="1"/>
</dbReference>
<evidence type="ECO:0000313" key="10">
    <source>
        <dbReference type="Proteomes" id="UP000198601"/>
    </source>
</evidence>
<evidence type="ECO:0000256" key="7">
    <source>
        <dbReference type="SAM" id="Phobius"/>
    </source>
</evidence>
<organism evidence="9 10">
    <name type="scientific">Paenibacillus tianmuensis</name>
    <dbReference type="NCBI Taxonomy" id="624147"/>
    <lineage>
        <taxon>Bacteria</taxon>
        <taxon>Bacillati</taxon>
        <taxon>Bacillota</taxon>
        <taxon>Bacilli</taxon>
        <taxon>Bacillales</taxon>
        <taxon>Paenibacillaceae</taxon>
        <taxon>Paenibacillus</taxon>
    </lineage>
</organism>
<dbReference type="STRING" id="624147.SAMN04487970_100348"/>
<feature type="transmembrane region" description="Helical" evidence="7">
    <location>
        <begin position="288"/>
        <end position="305"/>
    </location>
</feature>
<feature type="transmembrane region" description="Helical" evidence="7">
    <location>
        <begin position="326"/>
        <end position="348"/>
    </location>
</feature>
<dbReference type="OrthoDB" id="337363at2"/>
<dbReference type="Proteomes" id="UP000198601">
    <property type="component" value="Unassembled WGS sequence"/>
</dbReference>
<gene>
    <name evidence="9" type="ORF">SAMN04487970_100348</name>
</gene>
<dbReference type="GO" id="GO:0022857">
    <property type="term" value="F:transmembrane transporter activity"/>
    <property type="evidence" value="ECO:0007669"/>
    <property type="project" value="InterPro"/>
</dbReference>
<sequence>MKPKWIVSILALAVFLIGTVEYMISGILHLIAADFGITTAAAGMLVTAFALSAALGAPFVIAVTIRIDRKKMLLTMLAIFTASSFAVYFSPSFEIMLATRVIQGLSGGVATVISMAVATRLVEAEQRGRAIGTILMGLSGALVLGVPAGTFLSEAMGWRALFILIGLLIFIPLLTVFAKVPSIMEQKAVTIGMQLAILKEKKIALAITLFYIGGYSTLFTYIAPFLQTNAELTAAALSGILLLAGLCSFVGSKFGGWLADTKGPPFTIFVGLSLQAVMLLLLPWTGGWIYAVVPLMMIWMVGTWMTSPAQQLNMVSTVRHAPDLALSLNTSFVQFGFAAGSAIGGLVINRFSIGNLSLAGFAMVLLALLLAVRLFAVRRTPGQAATYENGGN</sequence>
<comment type="subcellular location">
    <subcellularLocation>
        <location evidence="1">Cell membrane</location>
        <topology evidence="1">Multi-pass membrane protein</topology>
    </subcellularLocation>
</comment>
<keyword evidence="3" id="KW-1003">Cell membrane</keyword>
<feature type="transmembrane region" description="Helical" evidence="7">
    <location>
        <begin position="263"/>
        <end position="282"/>
    </location>
</feature>
<dbReference type="InterPro" id="IPR036259">
    <property type="entry name" value="MFS_trans_sf"/>
</dbReference>